<organism evidence="1 2">
    <name type="scientific">Melastoma candidum</name>
    <dbReference type="NCBI Taxonomy" id="119954"/>
    <lineage>
        <taxon>Eukaryota</taxon>
        <taxon>Viridiplantae</taxon>
        <taxon>Streptophyta</taxon>
        <taxon>Embryophyta</taxon>
        <taxon>Tracheophyta</taxon>
        <taxon>Spermatophyta</taxon>
        <taxon>Magnoliopsida</taxon>
        <taxon>eudicotyledons</taxon>
        <taxon>Gunneridae</taxon>
        <taxon>Pentapetalae</taxon>
        <taxon>rosids</taxon>
        <taxon>malvids</taxon>
        <taxon>Myrtales</taxon>
        <taxon>Melastomataceae</taxon>
        <taxon>Melastomatoideae</taxon>
        <taxon>Melastomateae</taxon>
        <taxon>Melastoma</taxon>
    </lineage>
</organism>
<gene>
    <name evidence="1" type="ORF">MLD38_036528</name>
</gene>
<protein>
    <submittedName>
        <fullName evidence="1">Uncharacterized protein</fullName>
    </submittedName>
</protein>
<sequence length="131" mass="14300">MAFTGIWYGVLANGSTRTLAPAGLKNKIWCNTFIGNKSNIGGYATQQNGSVVMHMDTVPASARAPTNAEAVFERMHYDSDNSSQHEGDLEVVLIFPNRLCGSHAYSIAIFDWASIWITGAQPPMLGYCLRD</sequence>
<keyword evidence="2" id="KW-1185">Reference proteome</keyword>
<evidence type="ECO:0000313" key="2">
    <source>
        <dbReference type="Proteomes" id="UP001057402"/>
    </source>
</evidence>
<dbReference type="Proteomes" id="UP001057402">
    <property type="component" value="Chromosome 11"/>
</dbReference>
<reference evidence="2" key="1">
    <citation type="journal article" date="2023" name="Front. Plant Sci.">
        <title>Chromosomal-level genome assembly of Melastoma candidum provides insights into trichome evolution.</title>
        <authorList>
            <person name="Zhong Y."/>
            <person name="Wu W."/>
            <person name="Sun C."/>
            <person name="Zou P."/>
            <person name="Liu Y."/>
            <person name="Dai S."/>
            <person name="Zhou R."/>
        </authorList>
    </citation>
    <scope>NUCLEOTIDE SEQUENCE [LARGE SCALE GENOMIC DNA]</scope>
</reference>
<comment type="caution">
    <text evidence="1">The sequence shown here is derived from an EMBL/GenBank/DDBJ whole genome shotgun (WGS) entry which is preliminary data.</text>
</comment>
<name>A0ACB9LJZ8_9MYRT</name>
<accession>A0ACB9LJZ8</accession>
<proteinExistence type="predicted"/>
<evidence type="ECO:0000313" key="1">
    <source>
        <dbReference type="EMBL" id="KAI4311649.1"/>
    </source>
</evidence>
<dbReference type="EMBL" id="CM042890">
    <property type="protein sequence ID" value="KAI4311649.1"/>
    <property type="molecule type" value="Genomic_DNA"/>
</dbReference>